<dbReference type="GO" id="GO:0043021">
    <property type="term" value="F:ribonucleoprotein complex binding"/>
    <property type="evidence" value="ECO:0007669"/>
    <property type="project" value="TreeGrafter"/>
</dbReference>
<dbReference type="InterPro" id="IPR015943">
    <property type="entry name" value="WD40/YVTN_repeat-like_dom_sf"/>
</dbReference>
<dbReference type="GO" id="GO:0070545">
    <property type="term" value="C:PeBoW complex"/>
    <property type="evidence" value="ECO:0007669"/>
    <property type="project" value="TreeGrafter"/>
</dbReference>
<dbReference type="InterPro" id="IPR036322">
    <property type="entry name" value="WD40_repeat_dom_sf"/>
</dbReference>
<dbReference type="InterPro" id="IPR028598">
    <property type="entry name" value="BOP1/Erb1"/>
</dbReference>
<dbReference type="PANTHER" id="PTHR17605:SF0">
    <property type="entry name" value="RIBOSOME BIOGENESIS PROTEIN BOP1"/>
    <property type="match status" value="1"/>
</dbReference>
<dbReference type="PANTHER" id="PTHR17605">
    <property type="entry name" value="RIBOSOME BIOGENESIS PROTEIN BOP1 BLOCK OF PROLIFERATION 1 PROTEIN"/>
    <property type="match status" value="1"/>
</dbReference>
<comment type="caution">
    <text evidence="2">The sequence shown here is derived from an EMBL/GenBank/DDBJ whole genome shotgun (WGS) entry which is preliminary data.</text>
</comment>
<protein>
    <submittedName>
        <fullName evidence="2">Ribosome biogenesis protein BOP1-like protein</fullName>
    </submittedName>
</protein>
<dbReference type="PROSITE" id="PS50294">
    <property type="entry name" value="WD_REPEATS_REGION"/>
    <property type="match status" value="1"/>
</dbReference>
<gene>
    <name evidence="2" type="ORF">Anas_07272</name>
</gene>
<evidence type="ECO:0000313" key="3">
    <source>
        <dbReference type="Proteomes" id="UP000326759"/>
    </source>
</evidence>
<evidence type="ECO:0000313" key="2">
    <source>
        <dbReference type="EMBL" id="KAB7493858.1"/>
    </source>
</evidence>
<dbReference type="OrthoDB" id="5571054at2759"/>
<dbReference type="Proteomes" id="UP000326759">
    <property type="component" value="Unassembled WGS sequence"/>
</dbReference>
<dbReference type="GO" id="GO:0000463">
    <property type="term" value="P:maturation of LSU-rRNA from tricistronic rRNA transcript (SSU-rRNA, 5.8S rRNA, LSU-rRNA)"/>
    <property type="evidence" value="ECO:0007669"/>
    <property type="project" value="TreeGrafter"/>
</dbReference>
<dbReference type="EMBL" id="SEYY01024838">
    <property type="protein sequence ID" value="KAB7493858.1"/>
    <property type="molecule type" value="Genomic_DNA"/>
</dbReference>
<accession>A0A5N5SJH3</accession>
<reference evidence="2 3" key="1">
    <citation type="journal article" date="2019" name="PLoS Biol.">
        <title>Sex chromosomes control vertical transmission of feminizing Wolbachia symbionts in an isopod.</title>
        <authorList>
            <person name="Becking T."/>
            <person name="Chebbi M.A."/>
            <person name="Giraud I."/>
            <person name="Moumen B."/>
            <person name="Laverre T."/>
            <person name="Caubet Y."/>
            <person name="Peccoud J."/>
            <person name="Gilbert C."/>
            <person name="Cordaux R."/>
        </authorList>
    </citation>
    <scope>NUCLEOTIDE SEQUENCE [LARGE SCALE GENOMIC DNA]</scope>
    <source>
        <strain evidence="2">ANa2</strain>
        <tissue evidence="2">Whole body excluding digestive tract and cuticle</tissue>
    </source>
</reference>
<dbReference type="Gene3D" id="2.130.10.10">
    <property type="entry name" value="YVTN repeat-like/Quinoprotein amine dehydrogenase"/>
    <property type="match status" value="1"/>
</dbReference>
<name>A0A5N5SJH3_9CRUS</name>
<dbReference type="SUPFAM" id="SSF50978">
    <property type="entry name" value="WD40 repeat-like"/>
    <property type="match status" value="1"/>
</dbReference>
<dbReference type="InterPro" id="IPR001680">
    <property type="entry name" value="WD40_rpt"/>
</dbReference>
<dbReference type="PROSITE" id="PS50082">
    <property type="entry name" value="WD_REPEATS_2"/>
    <property type="match status" value="1"/>
</dbReference>
<organism evidence="2 3">
    <name type="scientific">Armadillidium nasatum</name>
    <dbReference type="NCBI Taxonomy" id="96803"/>
    <lineage>
        <taxon>Eukaryota</taxon>
        <taxon>Metazoa</taxon>
        <taxon>Ecdysozoa</taxon>
        <taxon>Arthropoda</taxon>
        <taxon>Crustacea</taxon>
        <taxon>Multicrustacea</taxon>
        <taxon>Malacostraca</taxon>
        <taxon>Eumalacostraca</taxon>
        <taxon>Peracarida</taxon>
        <taxon>Isopoda</taxon>
        <taxon>Oniscidea</taxon>
        <taxon>Crinocheta</taxon>
        <taxon>Armadillidiidae</taxon>
        <taxon>Armadillidium</taxon>
    </lineage>
</organism>
<keyword evidence="1" id="KW-0853">WD repeat</keyword>
<dbReference type="SMART" id="SM00320">
    <property type="entry name" value="WD40"/>
    <property type="match status" value="4"/>
</dbReference>
<evidence type="ECO:0000256" key="1">
    <source>
        <dbReference type="PROSITE-ProRule" id="PRU00221"/>
    </source>
</evidence>
<proteinExistence type="predicted"/>
<dbReference type="Pfam" id="PF00400">
    <property type="entry name" value="WD40"/>
    <property type="match status" value="3"/>
</dbReference>
<dbReference type="AlphaFoldDB" id="A0A5N5SJH3"/>
<sequence length="278" mass="32720">MGKMVVFLNPETYLTDKIVVQQTNSIFKSEVEQGDYMAPERITAAVTWRRPTENEWQRGYRVVLDHFKEVREIVWHRQGDYFATLMPEGIHRSVILHQLSKWRSQLILGKLKGRVQRVLFHPKEPLLFVATQASVHIFNLKRQCRIKKVQANCRYISCIAVHPGGEHFVIGGYDRKVNWFEMECTKRPHLMRFHGHAVRSINFHRKYPLFASCSDDKKLQVTHATVYDDLLKDPYIAPVKLLRGHKTFDDYYVLDVAWHPYEPYLFSAGADATIRLWH</sequence>
<feature type="repeat" description="WD" evidence="1">
    <location>
        <begin position="253"/>
        <end position="278"/>
    </location>
</feature>
<keyword evidence="3" id="KW-1185">Reference proteome</keyword>
<dbReference type="GO" id="GO:0030687">
    <property type="term" value="C:preribosome, large subunit precursor"/>
    <property type="evidence" value="ECO:0007669"/>
    <property type="project" value="TreeGrafter"/>
</dbReference>